<keyword evidence="1" id="KW-1133">Transmembrane helix</keyword>
<sequence length="79" mass="9062">MFSLEWPEFDVLSVEGFWIYYALIFIGAIACSFVLRWATEDSYDLPAYKNNKRLHFVLNLGDADSLSFYRVKDGPSGGK</sequence>
<keyword evidence="1" id="KW-0472">Membrane</keyword>
<evidence type="ECO:0000313" key="3">
    <source>
        <dbReference type="Proteomes" id="UP000001940"/>
    </source>
</evidence>
<evidence type="ECO:0000313" key="4">
    <source>
        <dbReference type="WormBase" id="B0252.11"/>
    </source>
</evidence>
<gene>
    <name evidence="2 4" type="ORF">B0252.11</name>
    <name evidence="2" type="ORF">CELE_B0252.11</name>
</gene>
<dbReference type="FunCoup" id="A0A5S9MMV1">
    <property type="interactions" value="226"/>
</dbReference>
<dbReference type="WormBase" id="B0252.11">
    <property type="protein sequence ID" value="CE53867"/>
    <property type="gene ID" value="WBGene00305086"/>
</dbReference>
<dbReference type="OrthoDB" id="5854852at2759"/>
<dbReference type="KEGG" id="cel:CELE_B0252.11"/>
<dbReference type="GeneID" id="43578465"/>
<dbReference type="AGR" id="WB:WBGene00305086"/>
<proteinExistence type="predicted"/>
<protein>
    <submittedName>
        <fullName evidence="2">ResB domain-containing protein</fullName>
    </submittedName>
</protein>
<accession>A0A5S9MMV1</accession>
<dbReference type="RefSeq" id="NP_001364519.1">
    <property type="nucleotide sequence ID" value="NM_001377811.2"/>
</dbReference>
<dbReference type="CTD" id="43578465"/>
<evidence type="ECO:0000313" key="2">
    <source>
        <dbReference type="EMBL" id="CAA0059136.1"/>
    </source>
</evidence>
<dbReference type="Proteomes" id="UP000001940">
    <property type="component" value="Chromosome II"/>
</dbReference>
<keyword evidence="1" id="KW-0812">Transmembrane</keyword>
<dbReference type="AlphaFoldDB" id="A0A5S9MMV1"/>
<organism evidence="2 3">
    <name type="scientific">Caenorhabditis elegans</name>
    <dbReference type="NCBI Taxonomy" id="6239"/>
    <lineage>
        <taxon>Eukaryota</taxon>
        <taxon>Metazoa</taxon>
        <taxon>Ecdysozoa</taxon>
        <taxon>Nematoda</taxon>
        <taxon>Chromadorea</taxon>
        <taxon>Rhabditida</taxon>
        <taxon>Rhabditina</taxon>
        <taxon>Rhabditomorpha</taxon>
        <taxon>Rhabditoidea</taxon>
        <taxon>Rhabditidae</taxon>
        <taxon>Peloderinae</taxon>
        <taxon>Caenorhabditis</taxon>
    </lineage>
</organism>
<reference evidence="2 3" key="1">
    <citation type="journal article" date="1998" name="Science">
        <title>Genome sequence of the nematode C. elegans: a platform for investigating biology.</title>
        <authorList>
            <consortium name="The C. elegans sequencing consortium"/>
            <person name="Sulson J.E."/>
            <person name="Waterston R."/>
        </authorList>
    </citation>
    <scope>NUCLEOTIDE SEQUENCE [LARGE SCALE GENOMIC DNA]</scope>
    <source>
        <strain evidence="2 3">Bristol N2</strain>
    </source>
</reference>
<dbReference type="EMBL" id="BX284602">
    <property type="protein sequence ID" value="CAA0059136.1"/>
    <property type="molecule type" value="Genomic_DNA"/>
</dbReference>
<name>A0A5S9MMV1_CAEEL</name>
<keyword evidence="3" id="KW-1185">Reference proteome</keyword>
<evidence type="ECO:0000256" key="1">
    <source>
        <dbReference type="SAM" id="Phobius"/>
    </source>
</evidence>
<dbReference type="InParanoid" id="A0A5S9MMV1"/>
<feature type="transmembrane region" description="Helical" evidence="1">
    <location>
        <begin position="18"/>
        <end position="39"/>
    </location>
</feature>